<dbReference type="AlphaFoldDB" id="A0A3S4DUU6"/>
<dbReference type="RefSeq" id="WP_126153487.1">
    <property type="nucleotide sequence ID" value="NZ_UZWE01000023.1"/>
</dbReference>
<dbReference type="EMBL" id="UZWE01000023">
    <property type="protein sequence ID" value="VDS07797.1"/>
    <property type="molecule type" value="Genomic_DNA"/>
</dbReference>
<proteinExistence type="predicted"/>
<organism evidence="2 3">
    <name type="scientific">Paracoccus haematequi</name>
    <dbReference type="NCBI Taxonomy" id="2491866"/>
    <lineage>
        <taxon>Bacteria</taxon>
        <taxon>Pseudomonadati</taxon>
        <taxon>Pseudomonadota</taxon>
        <taxon>Alphaproteobacteria</taxon>
        <taxon>Rhodobacterales</taxon>
        <taxon>Paracoccaceae</taxon>
        <taxon>Paracoccus</taxon>
    </lineage>
</organism>
<keyword evidence="3" id="KW-1185">Reference proteome</keyword>
<feature type="signal peptide" evidence="1">
    <location>
        <begin position="1"/>
        <end position="27"/>
    </location>
</feature>
<feature type="chain" id="PRO_5018723938" evidence="1">
    <location>
        <begin position="28"/>
        <end position="143"/>
    </location>
</feature>
<dbReference type="OrthoDB" id="9810895at2"/>
<evidence type="ECO:0000256" key="1">
    <source>
        <dbReference type="SAM" id="SignalP"/>
    </source>
</evidence>
<name>A0A3S4DUU6_9RHOB</name>
<evidence type="ECO:0000313" key="2">
    <source>
        <dbReference type="EMBL" id="VDS07797.1"/>
    </source>
</evidence>
<reference evidence="2 3" key="1">
    <citation type="submission" date="2018-12" db="EMBL/GenBank/DDBJ databases">
        <authorList>
            <person name="Criscuolo A."/>
        </authorList>
    </citation>
    <scope>NUCLEOTIDE SEQUENCE [LARGE SCALE GENOMIC DNA]</scope>
    <source>
        <strain evidence="2">ACIP1116241</strain>
    </source>
</reference>
<protein>
    <submittedName>
        <fullName evidence="2">Uncharacterized protein</fullName>
    </submittedName>
</protein>
<gene>
    <name evidence="2" type="ORF">PARHAE_00975</name>
</gene>
<keyword evidence="1" id="KW-0732">Signal</keyword>
<dbReference type="Proteomes" id="UP000270743">
    <property type="component" value="Unassembled WGS sequence"/>
</dbReference>
<sequence length="143" mass="15339">MTRIALRIARFGLAGSVAALMAMPALSATRPDQPVQAWSAMAGVDTATLLEQAQDLPTSDMAVGDQPYCADNAEIRATLRHDFNEAPVPGDGHAATELWASEQMGTWTLVAPRRDDTSCIIASGIGYDQARDVDVYYRTAGLR</sequence>
<accession>A0A3S4DUU6</accession>
<evidence type="ECO:0000313" key="3">
    <source>
        <dbReference type="Proteomes" id="UP000270743"/>
    </source>
</evidence>